<gene>
    <name evidence="3" type="ORF">BTO20_36160</name>
</gene>
<feature type="domain" description="KAP NTPase" evidence="2">
    <location>
        <begin position="84"/>
        <end position="389"/>
    </location>
</feature>
<dbReference type="PANTHER" id="PTHR22674">
    <property type="entry name" value="NTPASE, KAP FAMILY P-LOOP DOMAIN-CONTAINING 1"/>
    <property type="match status" value="1"/>
</dbReference>
<evidence type="ECO:0000313" key="4">
    <source>
        <dbReference type="Proteomes" id="UP000195331"/>
    </source>
</evidence>
<sequence>MGVQVPLRPQNCGSHEPHGAQATNSSGSWPLCLVGIPRSTGTSTRVEPRRSAPLLCDDRAVTASQIAVNRDAAITDASGDRLGRKEFAKHVAGRIAAAGDGSSVVFGLAGAWGSGKSSVLNMVNEALDGAKTSDADDAVVWKVIQFTPWAADDITSLTAEFYAAIAAAMPSNPVGRRARALLTLAPIGVAVGKAAAKSLAEKYLGKGAVDDMADAAVDEIADKLDKFKVEQDPFVLRFKHISEAISRARQNILVIVDDVDRLHSDELLTVMKAVRLLGRFDGVHYLLSFDEETLLGVLSTSSLANGNRVRARQYVEKIVQYPFVLPPLQNAYFESQMREALGEVADMYRIDPHQKDAAITDIIDSLPDEDVDTLTIRAIKRLATQTDILLTLAGQGELDFRDAALVTYLRTCYPQVYTKLSQWRDDLLGSAQQGDPVTPEKWHERISGALADRNQNWPEDPEKSARIYAFLKKLFPQLSGDENDNFAPRICDSDYFDRYLVFGIPVKDIPDSGVADEFGLLLRGGEPKPPSLIVDNIGSGLILRKIRRRLGMAAQAESAHAEHAAHFLANRIPRTNLITDGWSPVMYALLARASHGDRPGSTALERFVHVFGRPYTADILAYPISVAGIDDGAINATSNAFRDEVLDICRRDLESDVLAADPQAETILDFTNYLDDGLWQALRECAERMLSGGRVAPYQLAGRFIRVVVPEPGKISLHKPTGSFYLFKKLVAENDWRVDDIPASALTDPVPDDNSLANRIRIAAHRMKNPPKLILRR</sequence>
<evidence type="ECO:0000259" key="2">
    <source>
        <dbReference type="Pfam" id="PF07693"/>
    </source>
</evidence>
<keyword evidence="4" id="KW-1185">Reference proteome</keyword>
<dbReference type="Pfam" id="PF07693">
    <property type="entry name" value="KAP_NTPase"/>
    <property type="match status" value="1"/>
</dbReference>
<reference evidence="3 4" key="1">
    <citation type="submission" date="2017-04" db="EMBL/GenBank/DDBJ databases">
        <title>Whole Genome Sequence of 1,4-Dioxane Degrading Bacterium Mycobacterium dioxanotrophicus PH-06.</title>
        <authorList>
            <person name="He Y."/>
        </authorList>
    </citation>
    <scope>NUCLEOTIDE SEQUENCE [LARGE SCALE GENOMIC DNA]</scope>
    <source>
        <strain evidence="3 4">PH-06</strain>
    </source>
</reference>
<dbReference type="InterPro" id="IPR011646">
    <property type="entry name" value="KAP_P-loop"/>
</dbReference>
<dbReference type="InterPro" id="IPR027417">
    <property type="entry name" value="P-loop_NTPase"/>
</dbReference>
<feature type="region of interest" description="Disordered" evidence="1">
    <location>
        <begin position="1"/>
        <end position="24"/>
    </location>
</feature>
<evidence type="ECO:0000256" key="1">
    <source>
        <dbReference type="SAM" id="MobiDB-lite"/>
    </source>
</evidence>
<protein>
    <recommendedName>
        <fullName evidence="2">KAP NTPase domain-containing protein</fullName>
    </recommendedName>
</protein>
<dbReference type="EMBL" id="CP020809">
    <property type="protein sequence ID" value="ART73255.1"/>
    <property type="molecule type" value="Genomic_DNA"/>
</dbReference>
<name>A0A1Y0CE81_9MYCO</name>
<dbReference type="PANTHER" id="PTHR22674:SF6">
    <property type="entry name" value="NTPASE KAP FAMILY P-LOOP DOMAIN-CONTAINING PROTEIN 1"/>
    <property type="match status" value="1"/>
</dbReference>
<dbReference type="InterPro" id="IPR052754">
    <property type="entry name" value="NTPase_KAP_P-loop"/>
</dbReference>
<dbReference type="Proteomes" id="UP000195331">
    <property type="component" value="Chromosome"/>
</dbReference>
<dbReference type="AlphaFoldDB" id="A0A1Y0CE81"/>
<organism evidence="3 4">
    <name type="scientific">Mycobacterium dioxanotrophicus</name>
    <dbReference type="NCBI Taxonomy" id="482462"/>
    <lineage>
        <taxon>Bacteria</taxon>
        <taxon>Bacillati</taxon>
        <taxon>Actinomycetota</taxon>
        <taxon>Actinomycetes</taxon>
        <taxon>Mycobacteriales</taxon>
        <taxon>Mycobacteriaceae</taxon>
        <taxon>Mycobacterium</taxon>
    </lineage>
</organism>
<evidence type="ECO:0000313" key="3">
    <source>
        <dbReference type="EMBL" id="ART73255.1"/>
    </source>
</evidence>
<accession>A0A1Y0CE81</accession>
<dbReference type="KEGG" id="mdx:BTO20_36160"/>
<proteinExistence type="predicted"/>
<dbReference type="Gene3D" id="3.40.50.300">
    <property type="entry name" value="P-loop containing nucleotide triphosphate hydrolases"/>
    <property type="match status" value="1"/>
</dbReference>
<dbReference type="SUPFAM" id="SSF52540">
    <property type="entry name" value="P-loop containing nucleoside triphosphate hydrolases"/>
    <property type="match status" value="1"/>
</dbReference>